<protein>
    <submittedName>
        <fullName evidence="5">ABC transporter substrate-binding protein</fullName>
    </submittedName>
</protein>
<dbReference type="SUPFAM" id="SSF53850">
    <property type="entry name" value="Periplasmic binding protein-like II"/>
    <property type="match status" value="1"/>
</dbReference>
<organism evidence="5 6">
    <name type="scientific">Bosea vaviloviae</name>
    <dbReference type="NCBI Taxonomy" id="1526658"/>
    <lineage>
        <taxon>Bacteria</taxon>
        <taxon>Pseudomonadati</taxon>
        <taxon>Pseudomonadota</taxon>
        <taxon>Alphaproteobacteria</taxon>
        <taxon>Hyphomicrobiales</taxon>
        <taxon>Boseaceae</taxon>
        <taxon>Bosea</taxon>
    </lineage>
</organism>
<evidence type="ECO:0000313" key="5">
    <source>
        <dbReference type="EMBL" id="AOO81358.1"/>
    </source>
</evidence>
<dbReference type="AlphaFoldDB" id="A0A1D7U1V6"/>
<evidence type="ECO:0000313" key="6">
    <source>
        <dbReference type="Proteomes" id="UP000094969"/>
    </source>
</evidence>
<dbReference type="PANTHER" id="PTHR43649">
    <property type="entry name" value="ARABINOSE-BINDING PROTEIN-RELATED"/>
    <property type="match status" value="1"/>
</dbReference>
<dbReference type="Pfam" id="PF01547">
    <property type="entry name" value="SBP_bac_1"/>
    <property type="match status" value="1"/>
</dbReference>
<evidence type="ECO:0000256" key="2">
    <source>
        <dbReference type="ARBA" id="ARBA00008520"/>
    </source>
</evidence>
<keyword evidence="3" id="KW-0574">Periplasm</keyword>
<dbReference type="Proteomes" id="UP000094969">
    <property type="component" value="Chromosome"/>
</dbReference>
<name>A0A1D7U1V6_9HYPH</name>
<evidence type="ECO:0000256" key="1">
    <source>
        <dbReference type="ARBA" id="ARBA00004418"/>
    </source>
</evidence>
<keyword evidence="4" id="KW-0732">Signal</keyword>
<proteinExistence type="inferred from homology"/>
<evidence type="ECO:0000256" key="3">
    <source>
        <dbReference type="ARBA" id="ARBA00022764"/>
    </source>
</evidence>
<sequence>MRFLTRLALAAAGLTLAAGAAAAQTTVRWLHVEQNPAQVKVWEEVARRFEAKNAGVKVEMQFLENEAYKAKLPTLLQSRDRPHILYSWAGGVLKAQVDAGVLEDITKSVGAYKDNLSAGAVEAFTVDGKLYGLPHNVSQVGFMYNKDLFAKANLDGGAIKTWDDLLAAVKTLKAAGVTPIAVGGQDKWPLHFYWTHLAVRLGGKPAFEAALKGQNGGFEGETFQKAGELMKQLVDLEPFQNGFLGFKNQQALGFFGDGKAAMNLAISHQSTTQRALAADKKGIAEDRLGWFDFPVPAGAKGRPSDTLGGVNGWIITKGAPKEAVEFVKFFISDEVQRELAKQNFIIPTFKGAEAALSAAFMQNVARNIAASQYHQNFYDQDLGPSVGRVVNDATAEIAGGSMTPKQAAKAIQDAFKQGN</sequence>
<dbReference type="InterPro" id="IPR006059">
    <property type="entry name" value="SBP"/>
</dbReference>
<dbReference type="PANTHER" id="PTHR43649:SF14">
    <property type="entry name" value="BLR3389 PROTEIN"/>
    <property type="match status" value="1"/>
</dbReference>
<evidence type="ECO:0000256" key="4">
    <source>
        <dbReference type="SAM" id="SignalP"/>
    </source>
</evidence>
<dbReference type="STRING" id="1526658.BHK69_13605"/>
<dbReference type="KEGG" id="bvv:BHK69_13605"/>
<dbReference type="InterPro" id="IPR050490">
    <property type="entry name" value="Bact_solute-bd_prot1"/>
</dbReference>
<comment type="subcellular location">
    <subcellularLocation>
        <location evidence="1">Periplasm</location>
    </subcellularLocation>
</comment>
<keyword evidence="6" id="KW-1185">Reference proteome</keyword>
<comment type="similarity">
    <text evidence="2">Belongs to the bacterial solute-binding protein 1 family.</text>
</comment>
<dbReference type="GO" id="GO:0042597">
    <property type="term" value="C:periplasmic space"/>
    <property type="evidence" value="ECO:0007669"/>
    <property type="project" value="UniProtKB-SubCell"/>
</dbReference>
<reference evidence="5 6" key="1">
    <citation type="journal article" date="2015" name="Antonie Van Leeuwenhoek">
        <title>Bosea vaviloviae sp. nov., a new species of slow-growing rhizobia isolated from nodules of the relict species Vavilovia formosa (Stev.) Fed.</title>
        <authorList>
            <person name="Safronova V.I."/>
            <person name="Kuznetsova I.G."/>
            <person name="Sazanova A.L."/>
            <person name="Kimeklis A.K."/>
            <person name="Belimov A.A."/>
            <person name="Andronov E.E."/>
            <person name="Pinaev A.G."/>
            <person name="Chizhevskaya E.P."/>
            <person name="Pukhaev A.R."/>
            <person name="Popov K.P."/>
            <person name="Willems A."/>
            <person name="Tikhonovich I.A."/>
        </authorList>
    </citation>
    <scope>NUCLEOTIDE SEQUENCE [LARGE SCALE GENOMIC DNA]</scope>
    <source>
        <strain evidence="5 6">Vaf18</strain>
    </source>
</reference>
<feature type="chain" id="PRO_5009099833" evidence="4">
    <location>
        <begin position="23"/>
        <end position="419"/>
    </location>
</feature>
<dbReference type="Gene3D" id="3.40.190.10">
    <property type="entry name" value="Periplasmic binding protein-like II"/>
    <property type="match status" value="2"/>
</dbReference>
<dbReference type="EMBL" id="CP017147">
    <property type="protein sequence ID" value="AOO81358.1"/>
    <property type="molecule type" value="Genomic_DNA"/>
</dbReference>
<gene>
    <name evidence="5" type="ORF">BHK69_13605</name>
</gene>
<dbReference type="RefSeq" id="WP_069690572.1">
    <property type="nucleotide sequence ID" value="NZ_CP017147.1"/>
</dbReference>
<dbReference type="OrthoDB" id="9798191at2"/>
<accession>A0A1D7U1V6</accession>
<feature type="signal peptide" evidence="4">
    <location>
        <begin position="1"/>
        <end position="22"/>
    </location>
</feature>